<dbReference type="PRINTS" id="PR00108">
    <property type="entry name" value="THYMDSNTHASE"/>
</dbReference>
<dbReference type="InterPro" id="IPR045097">
    <property type="entry name" value="Thymidate_synth/dCMP_Mease"/>
</dbReference>
<dbReference type="InterPro" id="IPR036926">
    <property type="entry name" value="Thymidate_synth/dCMP_Mease_sf"/>
</dbReference>
<dbReference type="FunFam" id="3.30.572.10:FF:000002">
    <property type="entry name" value="Possible thymidylate synthase"/>
    <property type="match status" value="1"/>
</dbReference>
<dbReference type="SUPFAM" id="SSF55831">
    <property type="entry name" value="Thymidylate synthase/dCMP hydroxymethylase"/>
    <property type="match status" value="1"/>
</dbReference>
<dbReference type="WBParaSite" id="PSU_v2.g16392.t1">
    <property type="protein sequence ID" value="PSU_v2.g16392.t1"/>
    <property type="gene ID" value="PSU_v2.g16392"/>
</dbReference>
<dbReference type="InterPro" id="IPR000398">
    <property type="entry name" value="Thymidylate_synthase"/>
</dbReference>
<comment type="catalytic activity">
    <reaction evidence="8">
        <text>dUMP + (6R)-5,10-methylene-5,6,7,8-tetrahydrofolate = 7,8-dihydrofolate + dTMP</text>
        <dbReference type="Rhea" id="RHEA:12104"/>
        <dbReference type="ChEBI" id="CHEBI:15636"/>
        <dbReference type="ChEBI" id="CHEBI:57451"/>
        <dbReference type="ChEBI" id="CHEBI:63528"/>
        <dbReference type="ChEBI" id="CHEBI:246422"/>
        <dbReference type="EC" id="2.1.1.45"/>
    </reaction>
</comment>
<dbReference type="CDD" id="cd00351">
    <property type="entry name" value="TS_Pyrimidine_HMase"/>
    <property type="match status" value="1"/>
</dbReference>
<dbReference type="HAMAP" id="MF_00008">
    <property type="entry name" value="Thymidy_synth_bact"/>
    <property type="match status" value="1"/>
</dbReference>
<sequence length="319" mass="36166">MADILEKENTSLIQNQQQIGDYFMKPLKRTCNKDEMNYLKLIEELLSDGQLRDDRTGTGTIGLFGKTARYSLRDGTMPLLTTKRVFWKGIVEELLWFISGSTDAKLLSAKGVKIWEPNGSREFLDKCGFTDRREGDLGPVYGFQWRHYGAKYRGPDVDYTGEGVDQLQLVIDQIKNDPNSRRIIMCAWNPVDLKEMALPPCHTLVQFYVSNGELSSQLYQRSGDVGLGVPFNIASYALLTHMIAHVTNLKAGDFVHTIGDAHIYSNHVDALKEQLKREPRPFPKISFASEIKTIDDFTSESIKLEGYDPYPPIKMDMAV</sequence>
<evidence type="ECO:0000256" key="5">
    <source>
        <dbReference type="ARBA" id="ARBA00022603"/>
    </source>
</evidence>
<comment type="pathway">
    <text evidence="1">Pyrimidine metabolism; dTTP biosynthesis.</text>
</comment>
<reference evidence="12" key="1">
    <citation type="submission" date="2022-11" db="UniProtKB">
        <authorList>
            <consortium name="WormBaseParasite"/>
        </authorList>
    </citation>
    <scope>IDENTIFICATION</scope>
</reference>
<dbReference type="NCBIfam" id="NF002497">
    <property type="entry name" value="PRK01827.1-3"/>
    <property type="match status" value="1"/>
</dbReference>
<dbReference type="Pfam" id="PF00303">
    <property type="entry name" value="Thymidylat_synt"/>
    <property type="match status" value="1"/>
</dbReference>
<evidence type="ECO:0000256" key="3">
    <source>
        <dbReference type="ARBA" id="ARBA00011947"/>
    </source>
</evidence>
<dbReference type="PANTHER" id="PTHR11548:SF2">
    <property type="entry name" value="THYMIDYLATE SYNTHASE"/>
    <property type="match status" value="1"/>
</dbReference>
<dbReference type="AlphaFoldDB" id="A0A914YAS9"/>
<evidence type="ECO:0000259" key="10">
    <source>
        <dbReference type="Pfam" id="PF00303"/>
    </source>
</evidence>
<evidence type="ECO:0000256" key="8">
    <source>
        <dbReference type="ARBA" id="ARBA00047344"/>
    </source>
</evidence>
<evidence type="ECO:0000256" key="2">
    <source>
        <dbReference type="ARBA" id="ARBA00009972"/>
    </source>
</evidence>
<dbReference type="EC" id="2.1.1.45" evidence="3"/>
<dbReference type="GO" id="GO:0032259">
    <property type="term" value="P:methylation"/>
    <property type="evidence" value="ECO:0007669"/>
    <property type="project" value="UniProtKB-KW"/>
</dbReference>
<keyword evidence="5" id="KW-0489">Methyltransferase</keyword>
<name>A0A914YAS9_9BILA</name>
<dbReference type="PROSITE" id="PS00091">
    <property type="entry name" value="THYMIDYLATE_SYNTHASE"/>
    <property type="match status" value="1"/>
</dbReference>
<evidence type="ECO:0000256" key="1">
    <source>
        <dbReference type="ARBA" id="ARBA00004992"/>
    </source>
</evidence>
<evidence type="ECO:0000256" key="9">
    <source>
        <dbReference type="PROSITE-ProRule" id="PRU10016"/>
    </source>
</evidence>
<evidence type="ECO:0000256" key="4">
    <source>
        <dbReference type="ARBA" id="ARBA00015931"/>
    </source>
</evidence>
<dbReference type="GO" id="GO:0005739">
    <property type="term" value="C:mitochondrion"/>
    <property type="evidence" value="ECO:0007669"/>
    <property type="project" value="TreeGrafter"/>
</dbReference>
<evidence type="ECO:0000256" key="6">
    <source>
        <dbReference type="ARBA" id="ARBA00022679"/>
    </source>
</evidence>
<dbReference type="InterPro" id="IPR020940">
    <property type="entry name" value="Thymidylate_synthase_AS"/>
</dbReference>
<dbReference type="GO" id="GO:0006231">
    <property type="term" value="P:dTMP biosynthetic process"/>
    <property type="evidence" value="ECO:0007669"/>
    <property type="project" value="InterPro"/>
</dbReference>
<comment type="similarity">
    <text evidence="2">Belongs to the thymidylate synthase family.</text>
</comment>
<feature type="domain" description="Thymidylate synthase/dCMP hydroxymethylase" evidence="10">
    <location>
        <begin position="37"/>
        <end position="319"/>
    </location>
</feature>
<evidence type="ECO:0000313" key="11">
    <source>
        <dbReference type="Proteomes" id="UP000887577"/>
    </source>
</evidence>
<dbReference type="Proteomes" id="UP000887577">
    <property type="component" value="Unplaced"/>
</dbReference>
<evidence type="ECO:0000313" key="12">
    <source>
        <dbReference type="WBParaSite" id="PSU_v2.g16392.t1"/>
    </source>
</evidence>
<accession>A0A914YAS9</accession>
<evidence type="ECO:0000256" key="7">
    <source>
        <dbReference type="ARBA" id="ARBA00022727"/>
    </source>
</evidence>
<dbReference type="InterPro" id="IPR023451">
    <property type="entry name" value="Thymidate_synth/dCMP_Mease_dom"/>
</dbReference>
<dbReference type="PANTHER" id="PTHR11548">
    <property type="entry name" value="THYMIDYLATE SYNTHASE 1"/>
    <property type="match status" value="1"/>
</dbReference>
<protein>
    <recommendedName>
        <fullName evidence="4">Thymidylate synthase</fullName>
        <ecNumber evidence="3">2.1.1.45</ecNumber>
    </recommendedName>
</protein>
<keyword evidence="7" id="KW-0545">Nucleotide biosynthesis</keyword>
<dbReference type="GO" id="GO:0005829">
    <property type="term" value="C:cytosol"/>
    <property type="evidence" value="ECO:0007669"/>
    <property type="project" value="TreeGrafter"/>
</dbReference>
<dbReference type="GO" id="GO:0004799">
    <property type="term" value="F:thymidylate synthase activity"/>
    <property type="evidence" value="ECO:0007669"/>
    <property type="project" value="UniProtKB-EC"/>
</dbReference>
<keyword evidence="6" id="KW-0808">Transferase</keyword>
<organism evidence="11 12">
    <name type="scientific">Panagrolaimus superbus</name>
    <dbReference type="NCBI Taxonomy" id="310955"/>
    <lineage>
        <taxon>Eukaryota</taxon>
        <taxon>Metazoa</taxon>
        <taxon>Ecdysozoa</taxon>
        <taxon>Nematoda</taxon>
        <taxon>Chromadorea</taxon>
        <taxon>Rhabditida</taxon>
        <taxon>Tylenchina</taxon>
        <taxon>Panagrolaimomorpha</taxon>
        <taxon>Panagrolaimoidea</taxon>
        <taxon>Panagrolaimidae</taxon>
        <taxon>Panagrolaimus</taxon>
    </lineage>
</organism>
<proteinExistence type="inferred from homology"/>
<dbReference type="Gene3D" id="3.30.572.10">
    <property type="entry name" value="Thymidylate synthase/dCMP hydroxymethylase domain"/>
    <property type="match status" value="1"/>
</dbReference>
<dbReference type="NCBIfam" id="TIGR03284">
    <property type="entry name" value="thym_sym"/>
    <property type="match status" value="1"/>
</dbReference>
<feature type="active site" evidence="9">
    <location>
        <position position="201"/>
    </location>
</feature>
<keyword evidence="11" id="KW-1185">Reference proteome</keyword>